<feature type="compositionally biased region" description="Basic and acidic residues" evidence="1">
    <location>
        <begin position="133"/>
        <end position="145"/>
    </location>
</feature>
<protein>
    <submittedName>
        <fullName evidence="2">Uncharacterized protein</fullName>
    </submittedName>
</protein>
<dbReference type="OrthoDB" id="4960949at2759"/>
<evidence type="ECO:0000256" key="1">
    <source>
        <dbReference type="SAM" id="MobiDB-lite"/>
    </source>
</evidence>
<feature type="compositionally biased region" description="Polar residues" evidence="1">
    <location>
        <begin position="155"/>
        <end position="170"/>
    </location>
</feature>
<reference evidence="2" key="1">
    <citation type="journal article" date="2020" name="bioRxiv">
        <title>Whole genome comparisons of ergot fungi reveals the divergence and evolution of species within the genus Claviceps are the result of varying mechanisms driving genome evolution and host range expansion.</title>
        <authorList>
            <person name="Wyka S.A."/>
            <person name="Mondo S.J."/>
            <person name="Liu M."/>
            <person name="Dettman J."/>
            <person name="Nalam V."/>
            <person name="Broders K.D."/>
        </authorList>
    </citation>
    <scope>NUCLEOTIDE SEQUENCE</scope>
    <source>
        <strain evidence="2">CCC 489</strain>
    </source>
</reference>
<comment type="caution">
    <text evidence="2">The sequence shown here is derived from an EMBL/GenBank/DDBJ whole genome shotgun (WGS) entry which is preliminary data.</text>
</comment>
<evidence type="ECO:0000313" key="2">
    <source>
        <dbReference type="EMBL" id="KAG5925747.1"/>
    </source>
</evidence>
<name>A0A8K0J6I7_9HYPO</name>
<dbReference type="EMBL" id="SRPY01000342">
    <property type="protein sequence ID" value="KAG5925747.1"/>
    <property type="molecule type" value="Genomic_DNA"/>
</dbReference>
<dbReference type="Proteomes" id="UP000811619">
    <property type="component" value="Unassembled WGS sequence"/>
</dbReference>
<feature type="region of interest" description="Disordered" evidence="1">
    <location>
        <begin position="103"/>
        <end position="170"/>
    </location>
</feature>
<accession>A0A8K0J6I7</accession>
<gene>
    <name evidence="2" type="ORF">E4U42_004012</name>
</gene>
<proteinExistence type="predicted"/>
<evidence type="ECO:0000313" key="3">
    <source>
        <dbReference type="Proteomes" id="UP000811619"/>
    </source>
</evidence>
<organism evidence="2 3">
    <name type="scientific">Claviceps africana</name>
    <dbReference type="NCBI Taxonomy" id="83212"/>
    <lineage>
        <taxon>Eukaryota</taxon>
        <taxon>Fungi</taxon>
        <taxon>Dikarya</taxon>
        <taxon>Ascomycota</taxon>
        <taxon>Pezizomycotina</taxon>
        <taxon>Sordariomycetes</taxon>
        <taxon>Hypocreomycetidae</taxon>
        <taxon>Hypocreales</taxon>
        <taxon>Clavicipitaceae</taxon>
        <taxon>Claviceps</taxon>
    </lineage>
</organism>
<dbReference type="AlphaFoldDB" id="A0A8K0J6I7"/>
<keyword evidence="3" id="KW-1185">Reference proteome</keyword>
<feature type="compositionally biased region" description="Basic and acidic residues" evidence="1">
    <location>
        <begin position="103"/>
        <end position="121"/>
    </location>
</feature>
<sequence length="170" mass="18911">MTSTCSSYHGSSESSTPLFSFTKRIRKADCLLSVHPMEAFPSPTMRLMAYATGRPPNAAYIVARYPRSRKNPVLYGHKAGKLLYDFGNGRLFWMTQATGDSLLREHQRRGSEKTRPTAVREHRPRPPPSAQDSHAKAEQRAKEEDATAGGHVETKQASAENDSPRNSVQP</sequence>